<protein>
    <submittedName>
        <fullName evidence="2">Uncharacterized protein</fullName>
    </submittedName>
</protein>
<accession>A0ABU6HKE4</accession>
<evidence type="ECO:0000256" key="1">
    <source>
        <dbReference type="SAM" id="MobiDB-lite"/>
    </source>
</evidence>
<name>A0ABU6HKE4_9RHOB</name>
<feature type="compositionally biased region" description="Basic and acidic residues" evidence="1">
    <location>
        <begin position="22"/>
        <end position="41"/>
    </location>
</feature>
<evidence type="ECO:0000313" key="2">
    <source>
        <dbReference type="EMBL" id="MEC3862587.1"/>
    </source>
</evidence>
<gene>
    <name evidence="2" type="ORF">VK792_14940</name>
</gene>
<reference evidence="2 3" key="1">
    <citation type="submission" date="2024-01" db="EMBL/GenBank/DDBJ databases">
        <title>Mesobacterium rodlantinim sp. nov., isolated from shallow sea hydrothermal systems off Kueishantao Island.</title>
        <authorList>
            <person name="Su Z."/>
            <person name="Tang K."/>
        </authorList>
    </citation>
    <scope>NUCLEOTIDE SEQUENCE [LARGE SCALE GENOMIC DNA]</scope>
    <source>
        <strain evidence="2 3">TK19101</strain>
    </source>
</reference>
<sequence>MQVDRDLGADGAGDDGNLGAEHPGDAARDGGDHVGSGQDRRQVGGAWHLDHRVGAASQRLELDQETRPEAAAIVHHHLRRGGIGIQAERTVCQRVCGVEDADVILGKQGATVISRLFQPDRADQHVAFAADQLVAPAHLAWDHVQPQARRVAPEPLDQFRQDRHPFIIVARDHDVLADPGRVEHAGRGQRFEFVQHPGGLGRDFSAAFGWYDPAALPYEKRVAENLAQPGDGVADAGLADPQRFCRAGKRTVCMYHLETAQRREVERERIGHGYPYRKS</sequence>
<evidence type="ECO:0000313" key="3">
    <source>
        <dbReference type="Proteomes" id="UP001348149"/>
    </source>
</evidence>
<feature type="region of interest" description="Disordered" evidence="1">
    <location>
        <begin position="1"/>
        <end position="41"/>
    </location>
</feature>
<dbReference type="EMBL" id="JAYLLH010000024">
    <property type="protein sequence ID" value="MEC3862587.1"/>
    <property type="molecule type" value="Genomic_DNA"/>
</dbReference>
<proteinExistence type="predicted"/>
<keyword evidence="3" id="KW-1185">Reference proteome</keyword>
<organism evidence="2 3">
    <name type="scientific">Mesobacterium hydrothermale</name>
    <dbReference type="NCBI Taxonomy" id="3111907"/>
    <lineage>
        <taxon>Bacteria</taxon>
        <taxon>Pseudomonadati</taxon>
        <taxon>Pseudomonadota</taxon>
        <taxon>Alphaproteobacteria</taxon>
        <taxon>Rhodobacterales</taxon>
        <taxon>Roseobacteraceae</taxon>
        <taxon>Mesobacterium</taxon>
    </lineage>
</organism>
<comment type="caution">
    <text evidence="2">The sequence shown here is derived from an EMBL/GenBank/DDBJ whole genome shotgun (WGS) entry which is preliminary data.</text>
</comment>
<dbReference type="Proteomes" id="UP001348149">
    <property type="component" value="Unassembled WGS sequence"/>
</dbReference>